<dbReference type="PANTHER" id="PTHR24350">
    <property type="entry name" value="SERINE/THREONINE-PROTEIN KINASE IAL-RELATED"/>
    <property type="match status" value="1"/>
</dbReference>
<dbReference type="PROSITE" id="PS00107">
    <property type="entry name" value="PROTEIN_KINASE_ATP"/>
    <property type="match status" value="1"/>
</dbReference>
<dbReference type="AlphaFoldDB" id="A0A820Q691"/>
<dbReference type="InterPro" id="IPR017441">
    <property type="entry name" value="Protein_kinase_ATP_BS"/>
</dbReference>
<dbReference type="InterPro" id="IPR030616">
    <property type="entry name" value="Aur-like"/>
</dbReference>
<dbReference type="InterPro" id="IPR000719">
    <property type="entry name" value="Prot_kinase_dom"/>
</dbReference>
<evidence type="ECO:0000256" key="7">
    <source>
        <dbReference type="ARBA" id="ARBA00048679"/>
    </source>
</evidence>
<name>A0A820Q691_9BILA</name>
<evidence type="ECO:0000313" key="12">
    <source>
        <dbReference type="Proteomes" id="UP000663868"/>
    </source>
</evidence>
<evidence type="ECO:0000256" key="9">
    <source>
        <dbReference type="PROSITE-ProRule" id="PRU10141"/>
    </source>
</evidence>
<dbReference type="PROSITE" id="PS50011">
    <property type="entry name" value="PROTEIN_KINASE_DOM"/>
    <property type="match status" value="1"/>
</dbReference>
<dbReference type="InterPro" id="IPR011009">
    <property type="entry name" value="Kinase-like_dom_sf"/>
</dbReference>
<evidence type="ECO:0000256" key="3">
    <source>
        <dbReference type="ARBA" id="ARBA00022741"/>
    </source>
</evidence>
<keyword evidence="1" id="KW-0723">Serine/threonine-protein kinase</keyword>
<dbReference type="EMBL" id="CAJOBB010026642">
    <property type="protein sequence ID" value="CAF4417425.1"/>
    <property type="molecule type" value="Genomic_DNA"/>
</dbReference>
<keyword evidence="5 8" id="KW-0067">ATP-binding</keyword>
<comment type="caution">
    <text evidence="11">The sequence shown here is derived from an EMBL/GenBank/DDBJ whole genome shotgun (WGS) entry which is preliminary data.</text>
</comment>
<keyword evidence="3 8" id="KW-0547">Nucleotide-binding</keyword>
<evidence type="ECO:0000256" key="5">
    <source>
        <dbReference type="ARBA" id="ARBA00022840"/>
    </source>
</evidence>
<gene>
    <name evidence="11" type="ORF">KXQ929_LOCUS51975</name>
</gene>
<dbReference type="Proteomes" id="UP000663868">
    <property type="component" value="Unassembled WGS sequence"/>
</dbReference>
<reference evidence="11" key="1">
    <citation type="submission" date="2021-02" db="EMBL/GenBank/DDBJ databases">
        <authorList>
            <person name="Nowell W R."/>
        </authorList>
    </citation>
    <scope>NUCLEOTIDE SEQUENCE</scope>
</reference>
<evidence type="ECO:0000256" key="4">
    <source>
        <dbReference type="ARBA" id="ARBA00022777"/>
    </source>
</evidence>
<evidence type="ECO:0000313" key="11">
    <source>
        <dbReference type="EMBL" id="CAF4417425.1"/>
    </source>
</evidence>
<dbReference type="Gene3D" id="3.30.200.20">
    <property type="entry name" value="Phosphorylase Kinase, domain 1"/>
    <property type="match status" value="1"/>
</dbReference>
<proteinExistence type="predicted"/>
<dbReference type="GO" id="GO:0004674">
    <property type="term" value="F:protein serine/threonine kinase activity"/>
    <property type="evidence" value="ECO:0007669"/>
    <property type="project" value="UniProtKB-KW"/>
</dbReference>
<protein>
    <recommendedName>
        <fullName evidence="10">Protein kinase domain-containing protein</fullName>
    </recommendedName>
</protein>
<organism evidence="11 12">
    <name type="scientific">Adineta steineri</name>
    <dbReference type="NCBI Taxonomy" id="433720"/>
    <lineage>
        <taxon>Eukaryota</taxon>
        <taxon>Metazoa</taxon>
        <taxon>Spiralia</taxon>
        <taxon>Gnathifera</taxon>
        <taxon>Rotifera</taxon>
        <taxon>Eurotatoria</taxon>
        <taxon>Bdelloidea</taxon>
        <taxon>Adinetida</taxon>
        <taxon>Adinetidae</taxon>
        <taxon>Adineta</taxon>
    </lineage>
</organism>
<evidence type="ECO:0000259" key="10">
    <source>
        <dbReference type="PROSITE" id="PS50011"/>
    </source>
</evidence>
<feature type="non-terminal residue" evidence="11">
    <location>
        <position position="1"/>
    </location>
</feature>
<comment type="catalytic activity">
    <reaction evidence="6">
        <text>L-threonyl-[protein] + ATP = O-phospho-L-threonyl-[protein] + ADP + H(+)</text>
        <dbReference type="Rhea" id="RHEA:46608"/>
        <dbReference type="Rhea" id="RHEA-COMP:11060"/>
        <dbReference type="Rhea" id="RHEA-COMP:11605"/>
        <dbReference type="ChEBI" id="CHEBI:15378"/>
        <dbReference type="ChEBI" id="CHEBI:30013"/>
        <dbReference type="ChEBI" id="CHEBI:30616"/>
        <dbReference type="ChEBI" id="CHEBI:61977"/>
        <dbReference type="ChEBI" id="CHEBI:456216"/>
        <dbReference type="EC" id="2.7.11.1"/>
    </reaction>
</comment>
<evidence type="ECO:0000256" key="6">
    <source>
        <dbReference type="ARBA" id="ARBA00047899"/>
    </source>
</evidence>
<feature type="binding site" evidence="8 9">
    <location>
        <position position="110"/>
    </location>
    <ligand>
        <name>ATP</name>
        <dbReference type="ChEBI" id="CHEBI:30616"/>
    </ligand>
</feature>
<evidence type="ECO:0000256" key="1">
    <source>
        <dbReference type="ARBA" id="ARBA00022527"/>
    </source>
</evidence>
<keyword evidence="4" id="KW-0418">Kinase</keyword>
<comment type="catalytic activity">
    <reaction evidence="7">
        <text>L-seryl-[protein] + ATP = O-phospho-L-seryl-[protein] + ADP + H(+)</text>
        <dbReference type="Rhea" id="RHEA:17989"/>
        <dbReference type="Rhea" id="RHEA-COMP:9863"/>
        <dbReference type="Rhea" id="RHEA-COMP:11604"/>
        <dbReference type="ChEBI" id="CHEBI:15378"/>
        <dbReference type="ChEBI" id="CHEBI:29999"/>
        <dbReference type="ChEBI" id="CHEBI:30616"/>
        <dbReference type="ChEBI" id="CHEBI:83421"/>
        <dbReference type="ChEBI" id="CHEBI:456216"/>
        <dbReference type="EC" id="2.7.11.1"/>
    </reaction>
</comment>
<dbReference type="SUPFAM" id="SSF56112">
    <property type="entry name" value="Protein kinase-like (PK-like)"/>
    <property type="match status" value="1"/>
</dbReference>
<feature type="domain" description="Protein kinase" evidence="10">
    <location>
        <begin position="81"/>
        <end position="110"/>
    </location>
</feature>
<accession>A0A820Q691</accession>
<keyword evidence="2" id="KW-0808">Transferase</keyword>
<evidence type="ECO:0000256" key="2">
    <source>
        <dbReference type="ARBA" id="ARBA00022679"/>
    </source>
</evidence>
<feature type="non-terminal residue" evidence="11">
    <location>
        <position position="110"/>
    </location>
</feature>
<dbReference type="GO" id="GO:0005524">
    <property type="term" value="F:ATP binding"/>
    <property type="evidence" value="ECO:0007669"/>
    <property type="project" value="UniProtKB-UniRule"/>
</dbReference>
<sequence length="110" mass="12641">SYADLEAVKIPFDVAQCDGDSLYTYLPNWLNNLTDEQIQTPPMPVNTFQHYIHESHLEATMANSIRKMALNEDRLFRIDDFEFGRPLGKGAFGIVYLARLKKTKFICALK</sequence>
<evidence type="ECO:0000256" key="8">
    <source>
        <dbReference type="PIRSR" id="PIRSR630616-2"/>
    </source>
</evidence>